<dbReference type="InterPro" id="IPR020541">
    <property type="entry name" value="Chorismate_synthase_CS"/>
</dbReference>
<dbReference type="GO" id="GO:0004107">
    <property type="term" value="F:chorismate synthase activity"/>
    <property type="evidence" value="ECO:0007669"/>
    <property type="project" value="UniProtKB-UniRule"/>
</dbReference>
<organism evidence="8 9">
    <name type="scientific">Fusobacterium vincentii 4_1_13</name>
    <dbReference type="NCBI Taxonomy" id="469606"/>
    <lineage>
        <taxon>Bacteria</taxon>
        <taxon>Fusobacteriati</taxon>
        <taxon>Fusobacteriota</taxon>
        <taxon>Fusobacteriia</taxon>
        <taxon>Fusobacteriales</taxon>
        <taxon>Fusobacteriaceae</taxon>
        <taxon>Fusobacterium</taxon>
    </lineage>
</organism>
<evidence type="ECO:0000256" key="5">
    <source>
        <dbReference type="ARBA" id="ARBA00023141"/>
    </source>
</evidence>
<dbReference type="Proteomes" id="UP000004925">
    <property type="component" value="Unassembled WGS sequence"/>
</dbReference>
<comment type="subunit">
    <text evidence="7">Homotetramer.</text>
</comment>
<sequence length="357" mass="39505">MNTWGNKIRLSIFGESHGEAIGIVIDGLEAGTKLNLENINKFIERRKAGKSSFTTSRKEKDEYKILSGYKDGYTTGAPLCVIFENTNTTSKDYENLKDLLRPNHADYPARIKFKGFNDIRGGGHFSGRITLPLTFAGAIAIDILEEKGIKIFSHIKRILDIKDKSFLELKEIDLEKFEDLKENSLPFIENNLENKTKELLEKIKLSGNSVGGEIECACFNLPVGLGSPFFDSLESKISHLAFSVPAIKGISFGIGFDFVNILGSEANDLYYLDNNEIKTKTNNNGGILGGLSTGMPLVFSVVVKPTSSISLEQKTINIKEMKEDILKINGRHDACIVPRVLPVIEAVMALVILDEIL</sequence>
<feature type="binding site" evidence="7">
    <location>
        <position position="331"/>
    </location>
    <ligand>
        <name>FMN</name>
        <dbReference type="ChEBI" id="CHEBI:58210"/>
    </ligand>
</feature>
<dbReference type="PROSITE" id="PS00788">
    <property type="entry name" value="CHORISMATE_SYNTHASE_2"/>
    <property type="match status" value="1"/>
</dbReference>
<evidence type="ECO:0000256" key="4">
    <source>
        <dbReference type="ARBA" id="ARBA00022605"/>
    </source>
</evidence>
<dbReference type="EMBL" id="ACDE02000013">
    <property type="protein sequence ID" value="EEO39735.1"/>
    <property type="molecule type" value="Genomic_DNA"/>
</dbReference>
<evidence type="ECO:0000256" key="3">
    <source>
        <dbReference type="ARBA" id="ARBA00013036"/>
    </source>
</evidence>
<dbReference type="InterPro" id="IPR000453">
    <property type="entry name" value="Chorismate_synth"/>
</dbReference>
<dbReference type="GO" id="GO:0005829">
    <property type="term" value="C:cytosol"/>
    <property type="evidence" value="ECO:0007669"/>
    <property type="project" value="TreeGrafter"/>
</dbReference>
<comment type="caution">
    <text evidence="8">The sequence shown here is derived from an EMBL/GenBank/DDBJ whole genome shotgun (WGS) entry which is preliminary data.</text>
</comment>
<feature type="binding site" evidence="7">
    <location>
        <begin position="124"/>
        <end position="126"/>
    </location>
    <ligand>
        <name>FMN</name>
        <dbReference type="ChEBI" id="CHEBI:58210"/>
    </ligand>
</feature>
<dbReference type="Gene3D" id="3.60.150.10">
    <property type="entry name" value="Chorismate synthase AroC"/>
    <property type="match status" value="1"/>
</dbReference>
<dbReference type="InterPro" id="IPR035904">
    <property type="entry name" value="Chorismate_synth_AroC_sf"/>
</dbReference>
<keyword evidence="5 7" id="KW-0057">Aromatic amino acid biosynthesis</keyword>
<reference evidence="8 9" key="1">
    <citation type="submission" date="2011-10" db="EMBL/GenBank/DDBJ databases">
        <title>The Genome Sequence of Fusobacterium sp. 4_1_13.</title>
        <authorList>
            <consortium name="The Broad Institute Genome Sequencing Platform"/>
            <person name="Earl A."/>
            <person name="Ward D."/>
            <person name="Feldgarden M."/>
            <person name="Gevers D."/>
            <person name="Strauss J."/>
            <person name="Ambrose C."/>
            <person name="Allen-Vercoe E."/>
            <person name="Young S.K."/>
            <person name="Zeng Q."/>
            <person name="Gargeya S."/>
            <person name="Fitzgerald M."/>
            <person name="Haas B."/>
            <person name="Abouelleil A."/>
            <person name="Alvarado L."/>
            <person name="Arachchi H.M."/>
            <person name="Berlin A."/>
            <person name="Brown A."/>
            <person name="Chapman S.B."/>
            <person name="Chen Z."/>
            <person name="Dunbar C."/>
            <person name="Freedman E."/>
            <person name="Gearin G."/>
            <person name="Goldberg J."/>
            <person name="Griggs A."/>
            <person name="Gujja S."/>
            <person name="Heiman D."/>
            <person name="Howarth C."/>
            <person name="Larson L."/>
            <person name="Lui A."/>
            <person name="MacDonald P.J."/>
            <person name="Montmayeur A."/>
            <person name="Murphy C."/>
            <person name="Neiman D."/>
            <person name="Pearson M."/>
            <person name="Priest M."/>
            <person name="Roberts A."/>
            <person name="Saif S."/>
            <person name="Shea T."/>
            <person name="Shenoy N."/>
            <person name="Sisk P."/>
            <person name="Stolte C."/>
            <person name="Sykes S."/>
            <person name="Wortman J."/>
            <person name="Nusbaum C."/>
            <person name="Birren B."/>
        </authorList>
    </citation>
    <scope>NUCLEOTIDE SEQUENCE [LARGE SCALE GENOMIC DNA]</scope>
    <source>
        <strain evidence="8 9">4_1_13</strain>
    </source>
</reference>
<dbReference type="GO" id="GO:0010181">
    <property type="term" value="F:FMN binding"/>
    <property type="evidence" value="ECO:0007669"/>
    <property type="project" value="TreeGrafter"/>
</dbReference>
<dbReference type="SUPFAM" id="SSF103263">
    <property type="entry name" value="Chorismate synthase, AroC"/>
    <property type="match status" value="1"/>
</dbReference>
<comment type="cofactor">
    <cofactor evidence="7">
        <name>FMNH2</name>
        <dbReference type="ChEBI" id="CHEBI:57618"/>
    </cofactor>
    <text evidence="7">Reduced FMN (FMNH(2)).</text>
</comment>
<feature type="binding site" evidence="7">
    <location>
        <position position="46"/>
    </location>
    <ligand>
        <name>NADP(+)</name>
        <dbReference type="ChEBI" id="CHEBI:58349"/>
    </ligand>
</feature>
<dbReference type="CDD" id="cd07304">
    <property type="entry name" value="Chorismate_synthase"/>
    <property type="match status" value="1"/>
</dbReference>
<comment type="similarity">
    <text evidence="2 7">Belongs to the chorismate synthase family.</text>
</comment>
<comment type="catalytic activity">
    <reaction evidence="7">
        <text>5-O-(1-carboxyvinyl)-3-phosphoshikimate = chorismate + phosphate</text>
        <dbReference type="Rhea" id="RHEA:21020"/>
        <dbReference type="ChEBI" id="CHEBI:29748"/>
        <dbReference type="ChEBI" id="CHEBI:43474"/>
        <dbReference type="ChEBI" id="CHEBI:57701"/>
        <dbReference type="EC" id="4.2.3.5"/>
    </reaction>
</comment>
<comment type="pathway">
    <text evidence="1 7">Metabolic intermediate biosynthesis; chorismate biosynthesis; chorismate from D-erythrose 4-phosphate and phosphoenolpyruvate: step 7/7.</text>
</comment>
<dbReference type="eggNOG" id="COG0082">
    <property type="taxonomic scope" value="Bacteria"/>
</dbReference>
<protein>
    <recommendedName>
        <fullName evidence="3 7">Chorismate synthase</fullName>
        <shortName evidence="7">CS</shortName>
        <ecNumber evidence="3 7">4.2.3.5</ecNumber>
    </recommendedName>
    <alternativeName>
        <fullName evidence="7">5-enolpyruvylshikimate-3-phosphate phospholyase</fullName>
    </alternativeName>
</protein>
<dbReference type="RefSeq" id="WP_008802625.1">
    <property type="nucleotide sequence ID" value="NZ_KQ235735.1"/>
</dbReference>
<dbReference type="NCBIfam" id="NF003793">
    <property type="entry name" value="PRK05382.1"/>
    <property type="match status" value="1"/>
</dbReference>
<keyword evidence="7" id="KW-0521">NADP</keyword>
<evidence type="ECO:0000256" key="1">
    <source>
        <dbReference type="ARBA" id="ARBA00005044"/>
    </source>
</evidence>
<name>A0A0M1VSY5_FUSVC</name>
<comment type="caution">
    <text evidence="7">Lacks conserved residue(s) required for the propagation of feature annotation.</text>
</comment>
<gene>
    <name evidence="7" type="primary">aroC</name>
    <name evidence="8" type="ORF">FSCG_00448</name>
</gene>
<dbReference type="HAMAP" id="MF_00300">
    <property type="entry name" value="Chorismate_synth"/>
    <property type="match status" value="1"/>
</dbReference>
<proteinExistence type="inferred from homology"/>
<comment type="function">
    <text evidence="7">Catalyzes the anti-1,4-elimination of the C-3 phosphate and the C-6 proR hydrogen from 5-enolpyruvylshikimate-3-phosphate (EPSP) to yield chorismate, which is the branch point compound that serves as the starting substrate for the three terminal pathways of aromatic amino acid biosynthesis. This reaction introduces a second double bond into the aromatic ring system.</text>
</comment>
<dbReference type="GO" id="GO:0009423">
    <property type="term" value="P:chorismate biosynthetic process"/>
    <property type="evidence" value="ECO:0007669"/>
    <property type="project" value="UniProtKB-UniRule"/>
</dbReference>
<dbReference type="GO" id="GO:0009073">
    <property type="term" value="P:aromatic amino acid family biosynthetic process"/>
    <property type="evidence" value="ECO:0007669"/>
    <property type="project" value="UniProtKB-KW"/>
</dbReference>
<evidence type="ECO:0000256" key="7">
    <source>
        <dbReference type="HAMAP-Rule" id="MF_00300"/>
    </source>
</evidence>
<keyword evidence="7" id="KW-0285">Flavoprotein</keyword>
<evidence type="ECO:0000313" key="8">
    <source>
        <dbReference type="EMBL" id="EEO39735.1"/>
    </source>
</evidence>
<feature type="binding site" evidence="7">
    <location>
        <begin position="304"/>
        <end position="308"/>
    </location>
    <ligand>
        <name>FMN</name>
        <dbReference type="ChEBI" id="CHEBI:58210"/>
    </ligand>
</feature>
<dbReference type="PANTHER" id="PTHR21085">
    <property type="entry name" value="CHORISMATE SYNTHASE"/>
    <property type="match status" value="1"/>
</dbReference>
<keyword evidence="7" id="KW-0288">FMN</keyword>
<dbReference type="GO" id="GO:0008652">
    <property type="term" value="P:amino acid biosynthetic process"/>
    <property type="evidence" value="ECO:0007669"/>
    <property type="project" value="UniProtKB-KW"/>
</dbReference>
<dbReference type="PIRSF" id="PIRSF001456">
    <property type="entry name" value="Chorismate_synth"/>
    <property type="match status" value="1"/>
</dbReference>
<evidence type="ECO:0000313" key="9">
    <source>
        <dbReference type="Proteomes" id="UP000004925"/>
    </source>
</evidence>
<dbReference type="EC" id="4.2.3.5" evidence="3 7"/>
<dbReference type="HOGENOM" id="CLU_034547_0_0_0"/>
<evidence type="ECO:0000256" key="2">
    <source>
        <dbReference type="ARBA" id="ARBA00008014"/>
    </source>
</evidence>
<accession>A0A0M1VSY5</accession>
<keyword evidence="4 7" id="KW-0028">Amino-acid biosynthesis</keyword>
<dbReference type="PANTHER" id="PTHR21085:SF0">
    <property type="entry name" value="CHORISMATE SYNTHASE"/>
    <property type="match status" value="1"/>
</dbReference>
<feature type="binding site" evidence="7">
    <location>
        <position position="289"/>
    </location>
    <ligand>
        <name>FMN</name>
        <dbReference type="ChEBI" id="CHEBI:58210"/>
    </ligand>
</feature>
<keyword evidence="7" id="KW-0274">FAD</keyword>
<keyword evidence="6 7" id="KW-0456">Lyase</keyword>
<dbReference type="UniPathway" id="UPA00053">
    <property type="reaction ID" value="UER00090"/>
</dbReference>
<evidence type="ECO:0000256" key="6">
    <source>
        <dbReference type="ARBA" id="ARBA00023239"/>
    </source>
</evidence>
<dbReference type="NCBIfam" id="TIGR00033">
    <property type="entry name" value="aroC"/>
    <property type="match status" value="1"/>
</dbReference>
<dbReference type="AlphaFoldDB" id="A0A0M1VSY5"/>
<dbReference type="Pfam" id="PF01264">
    <property type="entry name" value="Chorismate_synt"/>
    <property type="match status" value="1"/>
</dbReference>